<dbReference type="AlphaFoldDB" id="A0A4Z2BNT5"/>
<proteinExistence type="predicted"/>
<gene>
    <name evidence="20" type="ORF">fugu_001613</name>
</gene>
<evidence type="ECO:0000256" key="7">
    <source>
        <dbReference type="ARBA" id="ARBA00022734"/>
    </source>
</evidence>
<dbReference type="SMART" id="SM00179">
    <property type="entry name" value="EGF_CA"/>
    <property type="match status" value="4"/>
</dbReference>
<dbReference type="Proteomes" id="UP000516260">
    <property type="component" value="Chromosome 2"/>
</dbReference>
<dbReference type="FunFam" id="2.10.25.10:FF:000406">
    <property type="entry name" value="CD248 molecule"/>
    <property type="match status" value="1"/>
</dbReference>
<organism evidence="20 21">
    <name type="scientific">Takifugu bimaculatus</name>
    <dbReference type="NCBI Taxonomy" id="433685"/>
    <lineage>
        <taxon>Eukaryota</taxon>
        <taxon>Metazoa</taxon>
        <taxon>Chordata</taxon>
        <taxon>Craniata</taxon>
        <taxon>Vertebrata</taxon>
        <taxon>Euteleostomi</taxon>
        <taxon>Actinopterygii</taxon>
        <taxon>Neopterygii</taxon>
        <taxon>Teleostei</taxon>
        <taxon>Neoteleostei</taxon>
        <taxon>Acanthomorphata</taxon>
        <taxon>Eupercaria</taxon>
        <taxon>Tetraodontiformes</taxon>
        <taxon>Tetradontoidea</taxon>
        <taxon>Tetraodontidae</taxon>
        <taxon>Takifugu</taxon>
    </lineage>
</organism>
<dbReference type="GO" id="GO:1990430">
    <property type="term" value="F:extracellular matrix protein binding"/>
    <property type="evidence" value="ECO:0007669"/>
    <property type="project" value="TreeGrafter"/>
</dbReference>
<keyword evidence="3" id="KW-0597">Phosphoprotein</keyword>
<dbReference type="PROSITE" id="PS50026">
    <property type="entry name" value="EGF_3"/>
    <property type="match status" value="2"/>
</dbReference>
<reference evidence="20 21" key="1">
    <citation type="submission" date="2019-04" db="EMBL/GenBank/DDBJ databases">
        <title>The sequence and de novo assembly of Takifugu bimaculatus genome using PacBio and Hi-C technologies.</title>
        <authorList>
            <person name="Xu P."/>
            <person name="Liu B."/>
            <person name="Zhou Z."/>
        </authorList>
    </citation>
    <scope>NUCLEOTIDE SEQUENCE [LARGE SCALE GENOMIC DNA]</scope>
    <source>
        <strain evidence="20">TB-2018</strain>
        <tissue evidence="20">Muscle</tissue>
    </source>
</reference>
<dbReference type="InterPro" id="IPR001304">
    <property type="entry name" value="C-type_lectin-like"/>
</dbReference>
<dbReference type="SUPFAM" id="SSF57196">
    <property type="entry name" value="EGF/Laminin"/>
    <property type="match status" value="2"/>
</dbReference>
<dbReference type="PANTHER" id="PTHR14789">
    <property type="entry name" value="CHONDROLECTIN VARIANT CHODLFDELTAE"/>
    <property type="match status" value="1"/>
</dbReference>
<keyword evidence="5 16" id="KW-0812">Transmembrane</keyword>
<dbReference type="GO" id="GO:0016477">
    <property type="term" value="P:cell migration"/>
    <property type="evidence" value="ECO:0007669"/>
    <property type="project" value="TreeGrafter"/>
</dbReference>
<evidence type="ECO:0000256" key="4">
    <source>
        <dbReference type="ARBA" id="ARBA00022583"/>
    </source>
</evidence>
<dbReference type="InterPro" id="IPR026823">
    <property type="entry name" value="cEGF"/>
</dbReference>
<dbReference type="GO" id="GO:0009897">
    <property type="term" value="C:external side of plasma membrane"/>
    <property type="evidence" value="ECO:0007669"/>
    <property type="project" value="TreeGrafter"/>
</dbReference>
<feature type="region of interest" description="Disordered" evidence="15">
    <location>
        <begin position="523"/>
        <end position="558"/>
    </location>
</feature>
<name>A0A4Z2BNT5_9TELE</name>
<comment type="caution">
    <text evidence="14">Lacks conserved residue(s) required for the propagation of feature annotation.</text>
</comment>
<evidence type="ECO:0000256" key="16">
    <source>
        <dbReference type="SAM" id="Phobius"/>
    </source>
</evidence>
<evidence type="ECO:0000259" key="19">
    <source>
        <dbReference type="PROSITE" id="PS50041"/>
    </source>
</evidence>
<comment type="caution">
    <text evidence="20">The sequence shown here is derived from an EMBL/GenBank/DDBJ whole genome shotgun (WGS) entry which is preliminary data.</text>
</comment>
<dbReference type="CDD" id="cd00054">
    <property type="entry name" value="EGF_CA"/>
    <property type="match status" value="2"/>
</dbReference>
<dbReference type="Gene3D" id="3.10.100.10">
    <property type="entry name" value="Mannose-Binding Protein A, subunit A"/>
    <property type="match status" value="1"/>
</dbReference>
<evidence type="ECO:0000256" key="3">
    <source>
        <dbReference type="ARBA" id="ARBA00022553"/>
    </source>
</evidence>
<keyword evidence="9 16" id="KW-1133">Transmembrane helix</keyword>
<dbReference type="InterPro" id="IPR001881">
    <property type="entry name" value="EGF-like_Ca-bd_dom"/>
</dbReference>
<dbReference type="Pfam" id="PF07645">
    <property type="entry name" value="EGF_CA"/>
    <property type="match status" value="2"/>
</dbReference>
<evidence type="ECO:0000256" key="12">
    <source>
        <dbReference type="ARBA" id="ARBA00023170"/>
    </source>
</evidence>
<dbReference type="SMART" id="SM00181">
    <property type="entry name" value="EGF"/>
    <property type="match status" value="5"/>
</dbReference>
<dbReference type="GO" id="GO:0050840">
    <property type="term" value="F:extracellular matrix binding"/>
    <property type="evidence" value="ECO:0007669"/>
    <property type="project" value="TreeGrafter"/>
</dbReference>
<dbReference type="InterPro" id="IPR000152">
    <property type="entry name" value="EGF-type_Asp/Asn_hydroxyl_site"/>
</dbReference>
<keyword evidence="7" id="KW-0430">Lectin</keyword>
<evidence type="ECO:0000256" key="6">
    <source>
        <dbReference type="ARBA" id="ARBA00022729"/>
    </source>
</evidence>
<keyword evidence="10 16" id="KW-0472">Membrane</keyword>
<dbReference type="GO" id="GO:0006897">
    <property type="term" value="P:endocytosis"/>
    <property type="evidence" value="ECO:0007669"/>
    <property type="project" value="UniProtKB-KW"/>
</dbReference>
<evidence type="ECO:0000256" key="11">
    <source>
        <dbReference type="ARBA" id="ARBA00023157"/>
    </source>
</evidence>
<dbReference type="Pfam" id="PF12662">
    <property type="entry name" value="cEGF"/>
    <property type="match status" value="1"/>
</dbReference>
<keyword evidence="12" id="KW-0675">Receptor</keyword>
<dbReference type="SMART" id="SM00034">
    <property type="entry name" value="CLECT"/>
    <property type="match status" value="1"/>
</dbReference>
<evidence type="ECO:0000313" key="21">
    <source>
        <dbReference type="Proteomes" id="UP000516260"/>
    </source>
</evidence>
<evidence type="ECO:0000259" key="18">
    <source>
        <dbReference type="PROSITE" id="PS50026"/>
    </source>
</evidence>
<feature type="chain" id="PRO_5021259237" description="C-type lectin domain-containing protein" evidence="17">
    <location>
        <begin position="29"/>
        <end position="782"/>
    </location>
</feature>
<evidence type="ECO:0000256" key="5">
    <source>
        <dbReference type="ARBA" id="ARBA00022692"/>
    </source>
</evidence>
<dbReference type="GO" id="GO:0005509">
    <property type="term" value="F:calcium ion binding"/>
    <property type="evidence" value="ECO:0007669"/>
    <property type="project" value="InterPro"/>
</dbReference>
<dbReference type="InterPro" id="IPR016186">
    <property type="entry name" value="C-type_lectin-like/link_sf"/>
</dbReference>
<feature type="domain" description="EGF-like" evidence="18">
    <location>
        <begin position="373"/>
        <end position="412"/>
    </location>
</feature>
<evidence type="ECO:0000256" key="1">
    <source>
        <dbReference type="ARBA" id="ARBA00004479"/>
    </source>
</evidence>
<dbReference type="SUPFAM" id="SSF57184">
    <property type="entry name" value="Growth factor receptor domain"/>
    <property type="match status" value="1"/>
</dbReference>
<accession>A0A4Z2BNT5</accession>
<evidence type="ECO:0000313" key="20">
    <source>
        <dbReference type="EMBL" id="TNM93437.1"/>
    </source>
</evidence>
<dbReference type="Gene3D" id="2.10.25.10">
    <property type="entry name" value="Laminin"/>
    <property type="match status" value="5"/>
</dbReference>
<dbReference type="CDD" id="cd03600">
    <property type="entry name" value="CLECT_thrombomodulin_like"/>
    <property type="match status" value="1"/>
</dbReference>
<protein>
    <recommendedName>
        <fullName evidence="22">C-type lectin domain-containing protein</fullName>
    </recommendedName>
</protein>
<evidence type="ECO:0000256" key="8">
    <source>
        <dbReference type="ARBA" id="ARBA00022737"/>
    </source>
</evidence>
<dbReference type="InterPro" id="IPR051505">
    <property type="entry name" value="C-type_lectin_domain"/>
</dbReference>
<dbReference type="EMBL" id="SWLE01000012">
    <property type="protein sequence ID" value="TNM93437.1"/>
    <property type="molecule type" value="Genomic_DNA"/>
</dbReference>
<dbReference type="PANTHER" id="PTHR14789:SF4">
    <property type="entry name" value="ENDOSIALIN"/>
    <property type="match status" value="1"/>
</dbReference>
<evidence type="ECO:0000256" key="9">
    <source>
        <dbReference type="ARBA" id="ARBA00022989"/>
    </source>
</evidence>
<dbReference type="PROSITE" id="PS50041">
    <property type="entry name" value="C_TYPE_LECTIN_2"/>
    <property type="match status" value="1"/>
</dbReference>
<keyword evidence="4" id="KW-0254">Endocytosis</keyword>
<feature type="domain" description="EGF-like" evidence="18">
    <location>
        <begin position="335"/>
        <end position="372"/>
    </location>
</feature>
<evidence type="ECO:0000256" key="15">
    <source>
        <dbReference type="SAM" id="MobiDB-lite"/>
    </source>
</evidence>
<comment type="subcellular location">
    <subcellularLocation>
        <location evidence="1">Membrane</location>
        <topology evidence="1">Single-pass type I membrane protein</topology>
    </subcellularLocation>
</comment>
<dbReference type="PROSITE" id="PS00010">
    <property type="entry name" value="ASX_HYDROXYL"/>
    <property type="match status" value="1"/>
</dbReference>
<dbReference type="InterPro" id="IPR018097">
    <property type="entry name" value="EGF_Ca-bd_CS"/>
</dbReference>
<evidence type="ECO:0008006" key="22">
    <source>
        <dbReference type="Google" id="ProtNLM"/>
    </source>
</evidence>
<evidence type="ECO:0000256" key="13">
    <source>
        <dbReference type="ARBA" id="ARBA00023180"/>
    </source>
</evidence>
<keyword evidence="11" id="KW-1015">Disulfide bond</keyword>
<keyword evidence="2 14" id="KW-0245">EGF-like domain</keyword>
<evidence type="ECO:0000256" key="14">
    <source>
        <dbReference type="PROSITE-ProRule" id="PRU00076"/>
    </source>
</evidence>
<feature type="domain" description="C-type lectin" evidence="19">
    <location>
        <begin position="39"/>
        <end position="166"/>
    </location>
</feature>
<keyword evidence="6 17" id="KW-0732">Signal</keyword>
<dbReference type="PROSITE" id="PS01187">
    <property type="entry name" value="EGF_CA"/>
    <property type="match status" value="2"/>
</dbReference>
<dbReference type="Pfam" id="PF14670">
    <property type="entry name" value="FXa_inhibition"/>
    <property type="match status" value="1"/>
</dbReference>
<dbReference type="FunFam" id="2.10.25.10:FF:000009">
    <property type="entry name" value="Low-density lipoprotein receptor isoform 1"/>
    <property type="match status" value="1"/>
</dbReference>
<dbReference type="SUPFAM" id="SSF56436">
    <property type="entry name" value="C-type lectin-like"/>
    <property type="match status" value="1"/>
</dbReference>
<dbReference type="GO" id="GO:0031012">
    <property type="term" value="C:extracellular matrix"/>
    <property type="evidence" value="ECO:0007669"/>
    <property type="project" value="TreeGrafter"/>
</dbReference>
<keyword evidence="8" id="KW-0677">Repeat</keyword>
<dbReference type="InterPro" id="IPR016187">
    <property type="entry name" value="CTDL_fold"/>
</dbReference>
<evidence type="ECO:0000256" key="10">
    <source>
        <dbReference type="ARBA" id="ARBA00023136"/>
    </source>
</evidence>
<keyword evidence="13" id="KW-0325">Glycoprotein</keyword>
<evidence type="ECO:0000256" key="17">
    <source>
        <dbReference type="SAM" id="SignalP"/>
    </source>
</evidence>
<dbReference type="GO" id="GO:0030246">
    <property type="term" value="F:carbohydrate binding"/>
    <property type="evidence" value="ECO:0007669"/>
    <property type="project" value="UniProtKB-KW"/>
</dbReference>
<dbReference type="InterPro" id="IPR049883">
    <property type="entry name" value="NOTCH1_EGF-like"/>
</dbReference>
<feature type="transmembrane region" description="Helical" evidence="16">
    <location>
        <begin position="719"/>
        <end position="743"/>
    </location>
</feature>
<dbReference type="PROSITE" id="PS01186">
    <property type="entry name" value="EGF_2"/>
    <property type="match status" value="3"/>
</dbReference>
<dbReference type="InterPro" id="IPR009030">
    <property type="entry name" value="Growth_fac_rcpt_cys_sf"/>
</dbReference>
<sequence>MGSLVSSAAALLFTFLITLLSGLPSILGQELRETDALCTADGCFVLYFQRKTFLDSWRACKEDGGNLATIKRKDDANAIGQLFSSVDLRHSRTKVRVWIGLQRQPRHCSTTRPLRGFSWTTGDQDTEYTNWQNEDSFGMCSTPRCVAMGYNTQEQSDNLKWLDDFCMAHMDGYLCHYAYKGMCSALWNEGAGNPLYATPFKLLSTLLTHVPLGSEATVPCLSLVKQEPSVTCILKEDGSVGWSRNSPLCSEPPASHNWCKVDNGGCEHYCRVAGIHFYCECADGYQVAENGQNCELPDVCEGAPCKFECLPLSDSYRCACPDGYMLAPDEHDCMDVDECLQSPCEHVCVNSPGSFECHCRDGYLLDEEGACEDTDECVANPCEHACENTAGSHICHCNLGFSPIPEDTSRCQDTDECQIPGTCQQMCVNFEGGFQCYCEEGYELMSDQYSCHKMEEDYDQSAVTPSFAWATNHPGLLWDPGHYDWATEQHNTDWPVEDDQSLKWLTDPPKTAESGVIWVTSSHKEDLPSTEAQEPSPQMPVKDKDDLGKEETSWSELGQSSQVEIGVLIPTLYTTAPPTTEPPLITTPDWYEDELEDETTTSLPWISTTKLSEGAHNWWKGITTSNQNTGNPEDSALVTHMPTGSGFHKKANDHLLRENSKLPQDISEEEGALNKTLSDETADPSLDFPTQSSAIETGGAGEVVDIVQEENGQRQGKTWLLVAILVPVCIFTVLMVTLGIIYCNCFADQPRNKKAADCYHWISGAHDKQGAPASSSGVMTHV</sequence>
<feature type="signal peptide" evidence="17">
    <location>
        <begin position="1"/>
        <end position="28"/>
    </location>
</feature>
<keyword evidence="21" id="KW-1185">Reference proteome</keyword>
<dbReference type="FunFam" id="2.10.25.10:FF:000240">
    <property type="entry name" value="Vitamin K-dependent protein S"/>
    <property type="match status" value="1"/>
</dbReference>
<dbReference type="InterPro" id="IPR000742">
    <property type="entry name" value="EGF"/>
</dbReference>
<feature type="compositionally biased region" description="Basic and acidic residues" evidence="15">
    <location>
        <begin position="541"/>
        <end position="552"/>
    </location>
</feature>
<evidence type="ECO:0000256" key="2">
    <source>
        <dbReference type="ARBA" id="ARBA00022536"/>
    </source>
</evidence>